<organism evidence="5 6">
    <name type="scientific">Serinibacter salmoneus</name>
    <dbReference type="NCBI Taxonomy" id="556530"/>
    <lineage>
        <taxon>Bacteria</taxon>
        <taxon>Bacillati</taxon>
        <taxon>Actinomycetota</taxon>
        <taxon>Actinomycetes</taxon>
        <taxon>Micrococcales</taxon>
        <taxon>Beutenbergiaceae</taxon>
        <taxon>Serinibacter</taxon>
    </lineage>
</organism>
<evidence type="ECO:0000256" key="2">
    <source>
        <dbReference type="ARBA" id="ARBA00022676"/>
    </source>
</evidence>
<dbReference type="Gene3D" id="3.40.50.2000">
    <property type="entry name" value="Glycogen Phosphorylase B"/>
    <property type="match status" value="2"/>
</dbReference>
<dbReference type="Proteomes" id="UP000224915">
    <property type="component" value="Unassembled WGS sequence"/>
</dbReference>
<reference evidence="5 6" key="1">
    <citation type="submission" date="2017-10" db="EMBL/GenBank/DDBJ databases">
        <title>Sequencing the genomes of 1000 actinobacteria strains.</title>
        <authorList>
            <person name="Klenk H.-P."/>
        </authorList>
    </citation>
    <scope>NUCLEOTIDE SEQUENCE [LARGE SCALE GENOMIC DNA]</scope>
    <source>
        <strain evidence="5 6">DSM 21801</strain>
    </source>
</reference>
<dbReference type="EMBL" id="PDJD01000001">
    <property type="protein sequence ID" value="PFG19089.1"/>
    <property type="molecule type" value="Genomic_DNA"/>
</dbReference>
<evidence type="ECO:0000313" key="5">
    <source>
        <dbReference type="EMBL" id="PFG19089.1"/>
    </source>
</evidence>
<dbReference type="AlphaFoldDB" id="A0A2A9CZR6"/>
<dbReference type="PANTHER" id="PTHR45947:SF3">
    <property type="entry name" value="SULFOQUINOVOSYL TRANSFERASE SQD2"/>
    <property type="match status" value="1"/>
</dbReference>
<evidence type="ECO:0000256" key="3">
    <source>
        <dbReference type="ARBA" id="ARBA00022679"/>
    </source>
</evidence>
<sequence>MQVLHVSESYAGGVATAVLDYVNSTPEYEHSLLYAPRADGEIAESDLAPFKSVERMPIAHWARIQSVRRSVTELRPDIVHAHSSFAGAYVRLAVNRKRTPIVYTPHAFAFERLDVNRAIRGAFRATEWMLSTNTTAYAACSPSEARLSDFPMTRRPVAMVPNVPPAVPLSADDCRPTTDGPLRVVGVGRASRQKDPGFFLRSIEEARAAGLEVEATWVGGDDALKSVLEVHDIACTGWVTRDQVYRALAGADIYLHTAAWDGFPVTVLEAVRLGAVPVVRRSRAFEGIDLPVYVNSPSDCIDGLAALQASGQRVKALRAAEEGLSGFSREHQRTRLLGLYEQVSRRERVEWESRAN</sequence>
<dbReference type="Pfam" id="PF13439">
    <property type="entry name" value="Glyco_transf_4"/>
    <property type="match status" value="1"/>
</dbReference>
<evidence type="ECO:0000259" key="4">
    <source>
        <dbReference type="Pfam" id="PF13439"/>
    </source>
</evidence>
<keyword evidence="6" id="KW-1185">Reference proteome</keyword>
<proteinExistence type="predicted"/>
<dbReference type="InterPro" id="IPR028098">
    <property type="entry name" value="Glyco_trans_4-like_N"/>
</dbReference>
<dbReference type="InterPro" id="IPR050194">
    <property type="entry name" value="Glycosyltransferase_grp1"/>
</dbReference>
<dbReference type="CDD" id="cd03801">
    <property type="entry name" value="GT4_PimA-like"/>
    <property type="match status" value="1"/>
</dbReference>
<dbReference type="SUPFAM" id="SSF53756">
    <property type="entry name" value="UDP-Glycosyltransferase/glycogen phosphorylase"/>
    <property type="match status" value="1"/>
</dbReference>
<feature type="domain" description="Glycosyltransferase subfamily 4-like N-terminal" evidence="4">
    <location>
        <begin position="12"/>
        <end position="162"/>
    </location>
</feature>
<keyword evidence="2" id="KW-0328">Glycosyltransferase</keyword>
<dbReference type="OrthoDB" id="477186at2"/>
<dbReference type="GO" id="GO:0016757">
    <property type="term" value="F:glycosyltransferase activity"/>
    <property type="evidence" value="ECO:0007669"/>
    <property type="project" value="UniProtKB-KW"/>
</dbReference>
<accession>A0A2A9CZR6</accession>
<evidence type="ECO:0000313" key="6">
    <source>
        <dbReference type="Proteomes" id="UP000224915"/>
    </source>
</evidence>
<evidence type="ECO:0000256" key="1">
    <source>
        <dbReference type="ARBA" id="ARBA00021292"/>
    </source>
</evidence>
<dbReference type="PANTHER" id="PTHR45947">
    <property type="entry name" value="SULFOQUINOVOSYL TRANSFERASE SQD2"/>
    <property type="match status" value="1"/>
</dbReference>
<protein>
    <recommendedName>
        <fullName evidence="1">D-inositol 3-phosphate glycosyltransferase</fullName>
    </recommendedName>
</protein>
<dbReference type="Pfam" id="PF13692">
    <property type="entry name" value="Glyco_trans_1_4"/>
    <property type="match status" value="1"/>
</dbReference>
<dbReference type="GO" id="GO:1901137">
    <property type="term" value="P:carbohydrate derivative biosynthetic process"/>
    <property type="evidence" value="ECO:0007669"/>
    <property type="project" value="UniProtKB-ARBA"/>
</dbReference>
<gene>
    <name evidence="5" type="ORF">ATL40_0643</name>
</gene>
<name>A0A2A9CZR6_9MICO</name>
<keyword evidence="3 5" id="KW-0808">Transferase</keyword>
<dbReference type="RefSeq" id="WP_143556845.1">
    <property type="nucleotide sequence ID" value="NZ_PDJD01000001.1"/>
</dbReference>
<comment type="caution">
    <text evidence="5">The sequence shown here is derived from an EMBL/GenBank/DDBJ whole genome shotgun (WGS) entry which is preliminary data.</text>
</comment>